<reference evidence="3" key="3">
    <citation type="submission" date="2021-05" db="EMBL/GenBank/DDBJ databases">
        <title>Protein family content uncovers lineage relationships and bacterial pathway maintenance mechanisms in DPANN archaea.</title>
        <authorList>
            <person name="Castelle C.J."/>
            <person name="Meheust R."/>
            <person name="Jaffe A.L."/>
            <person name="Seitz K."/>
            <person name="Gong X."/>
            <person name="Baker B.J."/>
            <person name="Banfield J.F."/>
        </authorList>
    </citation>
    <scope>NUCLEOTIDE SEQUENCE</scope>
    <source>
        <strain evidence="3">RIFCSPHIGHO2_01_FULL_GW2011_AR10_43_9</strain>
    </source>
</reference>
<dbReference type="Gene3D" id="3.50.50.60">
    <property type="entry name" value="FAD/NAD(P)-binding domain"/>
    <property type="match status" value="1"/>
</dbReference>
<comment type="caution">
    <text evidence="2">The sequence shown here is derived from an EMBL/GenBank/DDBJ whole genome shotgun (WGS) entry which is preliminary data.</text>
</comment>
<feature type="domain" description="FAD-binding" evidence="1">
    <location>
        <begin position="6"/>
        <end position="341"/>
    </location>
</feature>
<protein>
    <submittedName>
        <fullName evidence="2">NAD(P)/FAD-dependent oxidoreductase</fullName>
    </submittedName>
</protein>
<dbReference type="InterPro" id="IPR002938">
    <property type="entry name" value="FAD-bd"/>
</dbReference>
<dbReference type="PANTHER" id="PTHR42685">
    <property type="entry name" value="GERANYLGERANYL DIPHOSPHATE REDUCTASE"/>
    <property type="match status" value="1"/>
</dbReference>
<reference evidence="4" key="1">
    <citation type="journal article" date="2020" name="bioRxiv">
        <title>A rank-normalized archaeal taxonomy based on genome phylogeny resolves widespread incomplete and uneven classifications.</title>
        <authorList>
            <person name="Rinke C."/>
            <person name="Chuvochina M."/>
            <person name="Mussig A.J."/>
            <person name="Chaumeil P.-A."/>
            <person name="Waite D.W."/>
            <person name="Whitman W.B."/>
            <person name="Parks D.H."/>
            <person name="Hugenholtz P."/>
        </authorList>
    </citation>
    <scope>NUCLEOTIDE SEQUENCE [LARGE SCALE GENOMIC DNA]</scope>
</reference>
<dbReference type="EMBL" id="DUFG01000014">
    <property type="protein sequence ID" value="HIH08242.1"/>
    <property type="molecule type" value="Genomic_DNA"/>
</dbReference>
<dbReference type="Proteomes" id="UP000577419">
    <property type="component" value="Unassembled WGS sequence"/>
</dbReference>
<reference evidence="3" key="2">
    <citation type="submission" date="2021-03" db="EMBL/GenBank/DDBJ databases">
        <authorList>
            <person name="Jaffe A."/>
        </authorList>
    </citation>
    <scope>NUCLEOTIDE SEQUENCE</scope>
    <source>
        <strain evidence="3">RIFCSPHIGHO2_01_FULL_GW2011_AR10_43_9</strain>
    </source>
</reference>
<dbReference type="PRINTS" id="PR00420">
    <property type="entry name" value="RNGMNOXGNASE"/>
</dbReference>
<dbReference type="Pfam" id="PF01494">
    <property type="entry name" value="FAD_binding_3"/>
    <property type="match status" value="1"/>
</dbReference>
<evidence type="ECO:0000259" key="1">
    <source>
        <dbReference type="Pfam" id="PF01494"/>
    </source>
</evidence>
<dbReference type="GO" id="GO:0016628">
    <property type="term" value="F:oxidoreductase activity, acting on the CH-CH group of donors, NAD or NADP as acceptor"/>
    <property type="evidence" value="ECO:0007669"/>
    <property type="project" value="InterPro"/>
</dbReference>
<proteinExistence type="predicted"/>
<organism evidence="2 4">
    <name type="scientific">Candidatus Iainarchaeum sp</name>
    <dbReference type="NCBI Taxonomy" id="3101447"/>
    <lineage>
        <taxon>Archaea</taxon>
        <taxon>Candidatus Iainarchaeota</taxon>
        <taxon>Candidatus Iainarchaeia</taxon>
        <taxon>Candidatus Iainarchaeales</taxon>
        <taxon>Candidatus Iainarchaeaceae</taxon>
        <taxon>Candidatus Iainarchaeum</taxon>
    </lineage>
</organism>
<accession>A0A7J4IS12</accession>
<name>A0A7J4IS12_9ARCH</name>
<evidence type="ECO:0000313" key="3">
    <source>
        <dbReference type="EMBL" id="MBS3058826.1"/>
    </source>
</evidence>
<dbReference type="PANTHER" id="PTHR42685:SF22">
    <property type="entry name" value="CONDITIONED MEDIUM FACTOR RECEPTOR 1"/>
    <property type="match status" value="1"/>
</dbReference>
<dbReference type="Proteomes" id="UP000683213">
    <property type="component" value="Unassembled WGS sequence"/>
</dbReference>
<dbReference type="AlphaFoldDB" id="A0A7J4IS12"/>
<sequence>MPQEQFDVIIVGCGPAGSSCAQFLARGGAKVLMIDKAKFPRDKTCGDAISGKSSSILRELDLEKEIESRPHAKIFGVTLSSPNGSIVEIPIAKRKGQQGYGYCCRRMVFDNLMFEAAKKSASVVQQFQVTELIMEENKVVGVKGTDLANNKKKEFHAKVVVGADGALSIVAKKLGVDEVDPNHYVSATRVYYKNVKGVSDKIEIHFVEDIMPGYFWIFPLENGYANVGVGMLFSQIKKRSISLKDATFDIIKNNQRFKERFKDAQIAEDIRAWTLPLGSKHRKSAFAGAVLIGDAASLIDPFSGEGVGNALTSGKIAAETILEAIAANDFSEAFLQRYEDRLRDTLDKELQTSYKLQRLGTNRFLLNTIIGKAAKKEEVRNVIAHTLTEETPLKDLVSPISLLKMLLA</sequence>
<evidence type="ECO:0000313" key="4">
    <source>
        <dbReference type="Proteomes" id="UP000577419"/>
    </source>
</evidence>
<dbReference type="SUPFAM" id="SSF51905">
    <property type="entry name" value="FAD/NAD(P)-binding domain"/>
    <property type="match status" value="1"/>
</dbReference>
<dbReference type="InterPro" id="IPR036188">
    <property type="entry name" value="FAD/NAD-bd_sf"/>
</dbReference>
<dbReference type="EMBL" id="JAGVWF010000002">
    <property type="protein sequence ID" value="MBS3058826.1"/>
    <property type="molecule type" value="Genomic_DNA"/>
</dbReference>
<evidence type="ECO:0000313" key="2">
    <source>
        <dbReference type="EMBL" id="HIH08242.1"/>
    </source>
</evidence>
<dbReference type="InterPro" id="IPR050407">
    <property type="entry name" value="Geranylgeranyl_reductase"/>
</dbReference>
<dbReference type="NCBIfam" id="TIGR02032">
    <property type="entry name" value="GG-red-SF"/>
    <property type="match status" value="1"/>
</dbReference>
<gene>
    <name evidence="2" type="ORF">HA237_02620</name>
    <name evidence="3" type="ORF">J4224_00170</name>
</gene>
<dbReference type="GO" id="GO:0071949">
    <property type="term" value="F:FAD binding"/>
    <property type="evidence" value="ECO:0007669"/>
    <property type="project" value="InterPro"/>
</dbReference>
<dbReference type="InterPro" id="IPR011777">
    <property type="entry name" value="Geranylgeranyl_Rdtase_fam"/>
</dbReference>